<proteinExistence type="predicted"/>
<dbReference type="Pfam" id="PF13231">
    <property type="entry name" value="PMT_2"/>
    <property type="match status" value="1"/>
</dbReference>
<evidence type="ECO:0000256" key="3">
    <source>
        <dbReference type="ARBA" id="ARBA00022676"/>
    </source>
</evidence>
<dbReference type="RefSeq" id="WP_051214342.1">
    <property type="nucleotide sequence ID" value="NZ_CALVFX010000002.1"/>
</dbReference>
<evidence type="ECO:0000256" key="5">
    <source>
        <dbReference type="ARBA" id="ARBA00022692"/>
    </source>
</evidence>
<dbReference type="PANTHER" id="PTHR33908:SF3">
    <property type="entry name" value="UNDECAPRENYL PHOSPHATE-ALPHA-4-AMINO-4-DEOXY-L-ARABINOSE ARABINOSYL TRANSFERASE"/>
    <property type="match status" value="1"/>
</dbReference>
<evidence type="ECO:0000313" key="10">
    <source>
        <dbReference type="EMBL" id="SUE33426.1"/>
    </source>
</evidence>
<evidence type="ECO:0000256" key="6">
    <source>
        <dbReference type="ARBA" id="ARBA00022989"/>
    </source>
</evidence>
<feature type="transmembrane region" description="Helical" evidence="8">
    <location>
        <begin position="327"/>
        <end position="345"/>
    </location>
</feature>
<evidence type="ECO:0000256" key="1">
    <source>
        <dbReference type="ARBA" id="ARBA00004651"/>
    </source>
</evidence>
<dbReference type="PANTHER" id="PTHR33908">
    <property type="entry name" value="MANNOSYLTRANSFERASE YKCB-RELATED"/>
    <property type="match status" value="1"/>
</dbReference>
<dbReference type="GO" id="GO:0010041">
    <property type="term" value="P:response to iron(III) ion"/>
    <property type="evidence" value="ECO:0007669"/>
    <property type="project" value="TreeGrafter"/>
</dbReference>
<feature type="transmembrane region" description="Helical" evidence="8">
    <location>
        <begin position="216"/>
        <end position="237"/>
    </location>
</feature>
<dbReference type="GO" id="GO:0009103">
    <property type="term" value="P:lipopolysaccharide biosynthetic process"/>
    <property type="evidence" value="ECO:0007669"/>
    <property type="project" value="UniProtKB-ARBA"/>
</dbReference>
<dbReference type="OrthoDB" id="8353433at2"/>
<keyword evidence="7 8" id="KW-0472">Membrane</keyword>
<evidence type="ECO:0000256" key="2">
    <source>
        <dbReference type="ARBA" id="ARBA00022475"/>
    </source>
</evidence>
<feature type="transmembrane region" description="Helical" evidence="8">
    <location>
        <begin position="176"/>
        <end position="204"/>
    </location>
</feature>
<feature type="transmembrane region" description="Helical" evidence="8">
    <location>
        <begin position="352"/>
        <end position="374"/>
    </location>
</feature>
<keyword evidence="6 8" id="KW-1133">Transmembrane helix</keyword>
<dbReference type="GO" id="GO:0005886">
    <property type="term" value="C:plasma membrane"/>
    <property type="evidence" value="ECO:0007669"/>
    <property type="project" value="UniProtKB-SubCell"/>
</dbReference>
<feature type="transmembrane region" description="Helical" evidence="8">
    <location>
        <begin position="82"/>
        <end position="103"/>
    </location>
</feature>
<protein>
    <submittedName>
        <fullName evidence="10">Undecaprenyl phosphate-alpha-4-amino-4-deoxy-L-arabinose arabinosyl transferase</fullName>
        <ecNumber evidence="10">2.4.2.43</ecNumber>
    </submittedName>
</protein>
<dbReference type="STRING" id="880526.GCA_000427365_00813"/>
<feature type="transmembrane region" description="Helical" evidence="8">
    <location>
        <begin position="414"/>
        <end position="433"/>
    </location>
</feature>
<dbReference type="EC" id="2.4.2.43" evidence="10"/>
<dbReference type="GO" id="GO:0103015">
    <property type="term" value="F:4-amino-4-deoxy-L-arabinose transferase activity"/>
    <property type="evidence" value="ECO:0007669"/>
    <property type="project" value="UniProtKB-EC"/>
</dbReference>
<feature type="transmembrane region" description="Helical" evidence="8">
    <location>
        <begin position="123"/>
        <end position="156"/>
    </location>
</feature>
<feature type="domain" description="Glycosyltransferase RgtA/B/C/D-like" evidence="9">
    <location>
        <begin position="62"/>
        <end position="229"/>
    </location>
</feature>
<sequence length="536" mass="60576">MRKYLDTIDWGRYLLLFIAVLPLFVFRDFTKANELRYLSIADEAIRDGHLFAFYNHGAAYADKPPLYLWLVMLGRTIFGDNMAGLMTWMSLFSVVPALVVLRIMNRWVRPLVPGVPARRAGQLMLYTSVYFIGSAVVLRMDMMMCMFIVLALHTFWRIYSGESDRENRLRRDRLLFPLWVFLAVFTKGPVGILVPLVTVIVFLALKREWRKIGTYWGWRTWGILLGLCVVWFGAVYAEGGTAYLDNLLVKQTAGRAVDAFHHKAPIWYYGVSIWYSLAPWSLLAIGVLVWGLCRWRRMALTDLERLFLVAALSTFAVLSMVSSKIQIYLLPAFPFFIYIAVIWIAKAGVRRWMKWLVGVPAGVLTLTLPGLFVAAKQIDFPLLDSMFVPVGAALATLASVACLVWLWRGRLHTAITTLAGGLLATIFTVSFAVPQFNGYLGMGDVCGAAKAVGDVAGIERYYTYDIDRAENIDVYLGRPVVLLETPQELESVERGIVITYKERIGTDEALTRAFAGQEVHRVGDYAFGVIHKNDER</sequence>
<dbReference type="InterPro" id="IPR050297">
    <property type="entry name" value="LipidA_mod_glycosyltrf_83"/>
</dbReference>
<keyword evidence="4 10" id="KW-0808">Transferase</keyword>
<organism evidence="10 11">
    <name type="scientific">Rikenella microfusus</name>
    <dbReference type="NCBI Taxonomy" id="28139"/>
    <lineage>
        <taxon>Bacteria</taxon>
        <taxon>Pseudomonadati</taxon>
        <taxon>Bacteroidota</taxon>
        <taxon>Bacteroidia</taxon>
        <taxon>Bacteroidales</taxon>
        <taxon>Rikenellaceae</taxon>
        <taxon>Rikenella</taxon>
    </lineage>
</organism>
<dbReference type="AlphaFoldDB" id="A0A379MPN2"/>
<reference evidence="10 11" key="1">
    <citation type="submission" date="2018-06" db="EMBL/GenBank/DDBJ databases">
        <authorList>
            <consortium name="Pathogen Informatics"/>
            <person name="Doyle S."/>
        </authorList>
    </citation>
    <scope>NUCLEOTIDE SEQUENCE [LARGE SCALE GENOMIC DNA]</scope>
    <source>
        <strain evidence="10 11">NCTC11190</strain>
    </source>
</reference>
<gene>
    <name evidence="10" type="primary">arnT</name>
    <name evidence="10" type="ORF">NCTC11190_00633</name>
</gene>
<feature type="transmembrane region" description="Helical" evidence="8">
    <location>
        <begin position="273"/>
        <end position="293"/>
    </location>
</feature>
<evidence type="ECO:0000313" key="11">
    <source>
        <dbReference type="Proteomes" id="UP000255233"/>
    </source>
</evidence>
<comment type="subcellular location">
    <subcellularLocation>
        <location evidence="1">Cell membrane</location>
        <topology evidence="1">Multi-pass membrane protein</topology>
    </subcellularLocation>
</comment>
<dbReference type="EMBL" id="UGVL01000001">
    <property type="protein sequence ID" value="SUE33426.1"/>
    <property type="molecule type" value="Genomic_DNA"/>
</dbReference>
<keyword evidence="11" id="KW-1185">Reference proteome</keyword>
<evidence type="ECO:0000256" key="8">
    <source>
        <dbReference type="SAM" id="Phobius"/>
    </source>
</evidence>
<dbReference type="InterPro" id="IPR038731">
    <property type="entry name" value="RgtA/B/C-like"/>
</dbReference>
<keyword evidence="2" id="KW-1003">Cell membrane</keyword>
<evidence type="ECO:0000256" key="7">
    <source>
        <dbReference type="ARBA" id="ARBA00023136"/>
    </source>
</evidence>
<keyword evidence="5 8" id="KW-0812">Transmembrane</keyword>
<accession>A0A379MPN2</accession>
<keyword evidence="3 10" id="KW-0328">Glycosyltransferase</keyword>
<feature type="transmembrane region" description="Helical" evidence="8">
    <location>
        <begin position="386"/>
        <end position="407"/>
    </location>
</feature>
<evidence type="ECO:0000259" key="9">
    <source>
        <dbReference type="Pfam" id="PF13231"/>
    </source>
</evidence>
<dbReference type="Proteomes" id="UP000255233">
    <property type="component" value="Unassembled WGS sequence"/>
</dbReference>
<feature type="transmembrane region" description="Helical" evidence="8">
    <location>
        <begin position="305"/>
        <end position="321"/>
    </location>
</feature>
<evidence type="ECO:0000256" key="4">
    <source>
        <dbReference type="ARBA" id="ARBA00022679"/>
    </source>
</evidence>
<name>A0A379MPN2_9BACT</name>
<feature type="transmembrane region" description="Helical" evidence="8">
    <location>
        <begin position="12"/>
        <end position="29"/>
    </location>
</feature>